<evidence type="ECO:0000256" key="9">
    <source>
        <dbReference type="ARBA" id="ARBA00023136"/>
    </source>
</evidence>
<keyword evidence="8" id="KW-0350">Heme biosynthesis</keyword>
<evidence type="ECO:0000313" key="13">
    <source>
        <dbReference type="EMBL" id="MDM7830936.1"/>
    </source>
</evidence>
<organism evidence="13 14">
    <name type="scientific">Cellulomonas edaphi</name>
    <dbReference type="NCBI Taxonomy" id="3053468"/>
    <lineage>
        <taxon>Bacteria</taxon>
        <taxon>Bacillati</taxon>
        <taxon>Actinomycetota</taxon>
        <taxon>Actinomycetes</taxon>
        <taxon>Micrococcales</taxon>
        <taxon>Cellulomonadaceae</taxon>
        <taxon>Cellulomonas</taxon>
    </lineage>
</organism>
<dbReference type="InterPro" id="IPR003780">
    <property type="entry name" value="COX15/CtaA_fam"/>
</dbReference>
<comment type="pathway">
    <text evidence="11">Porphyrin-containing compound metabolism.</text>
</comment>
<keyword evidence="6" id="KW-0560">Oxidoreductase</keyword>
<keyword evidence="4" id="KW-0479">Metal-binding</keyword>
<keyword evidence="5 12" id="KW-1133">Transmembrane helix</keyword>
<dbReference type="Proteomes" id="UP001321453">
    <property type="component" value="Unassembled WGS sequence"/>
</dbReference>
<evidence type="ECO:0000256" key="10">
    <source>
        <dbReference type="ARBA" id="ARBA00023157"/>
    </source>
</evidence>
<dbReference type="PANTHER" id="PTHR35457">
    <property type="entry name" value="HEME A SYNTHASE"/>
    <property type="match status" value="1"/>
</dbReference>
<sequence>MRLSPVLDTLDRLRPRWGRPVVVANLVAQIGIIVTGGAVRLTGSGLGCSDWPTCEPGHFTPEFHAAMSINPLIEFGNRTLTGVLLVIAILVALLVTSDRSRVRSFRLLGLAPLALVLTQAVVGGVIVLLDLNPGFVGVHLLISMTLVSLSTWLMFRYGEGDGPTTSLVDPTTRRLVRVLVVLAAVVLTLGVVVTGAGPHSGDENVGYRFAVDPWLMAKVHAASVWAFLAVLAVIVVRLRRARADGRLWRAAVLLVVVTLAQGAIGYVQLYTGLPIALVNLHMLGAALLTAGVFSFLFATRTRAVVPVLRAPVADAARSA</sequence>
<keyword evidence="2" id="KW-1003">Cell membrane</keyword>
<feature type="transmembrane region" description="Helical" evidence="12">
    <location>
        <begin position="107"/>
        <end position="129"/>
    </location>
</feature>
<evidence type="ECO:0000313" key="14">
    <source>
        <dbReference type="Proteomes" id="UP001321453"/>
    </source>
</evidence>
<dbReference type="InterPro" id="IPR050450">
    <property type="entry name" value="COX15/CtaA_HemeA_synthase"/>
</dbReference>
<accession>A0ABT7S5P1</accession>
<evidence type="ECO:0000256" key="12">
    <source>
        <dbReference type="SAM" id="Phobius"/>
    </source>
</evidence>
<comment type="caution">
    <text evidence="13">The sequence shown here is derived from an EMBL/GenBank/DDBJ whole genome shotgun (WGS) entry which is preliminary data.</text>
</comment>
<feature type="transmembrane region" description="Helical" evidence="12">
    <location>
        <begin position="175"/>
        <end position="197"/>
    </location>
</feature>
<keyword evidence="9 12" id="KW-0472">Membrane</keyword>
<keyword evidence="7" id="KW-0408">Iron</keyword>
<evidence type="ECO:0000256" key="4">
    <source>
        <dbReference type="ARBA" id="ARBA00022723"/>
    </source>
</evidence>
<evidence type="ECO:0000256" key="3">
    <source>
        <dbReference type="ARBA" id="ARBA00022692"/>
    </source>
</evidence>
<feature type="transmembrane region" description="Helical" evidence="12">
    <location>
        <begin position="275"/>
        <end position="299"/>
    </location>
</feature>
<feature type="transmembrane region" description="Helical" evidence="12">
    <location>
        <begin position="217"/>
        <end position="238"/>
    </location>
</feature>
<dbReference type="PANTHER" id="PTHR35457:SF1">
    <property type="entry name" value="HEME A SYNTHASE"/>
    <property type="match status" value="1"/>
</dbReference>
<feature type="transmembrane region" description="Helical" evidence="12">
    <location>
        <begin position="75"/>
        <end position="95"/>
    </location>
</feature>
<evidence type="ECO:0000256" key="8">
    <source>
        <dbReference type="ARBA" id="ARBA00023133"/>
    </source>
</evidence>
<gene>
    <name evidence="13" type="ORF">QRT05_06290</name>
</gene>
<name>A0ABT7S5P1_9CELL</name>
<reference evidence="13 14" key="1">
    <citation type="submission" date="2023-06" db="EMBL/GenBank/DDBJ databases">
        <title>Cellulomonas sp. MW9 Whole genome sequence.</title>
        <authorList>
            <person name="Park S."/>
        </authorList>
    </citation>
    <scope>NUCLEOTIDE SEQUENCE [LARGE SCALE GENOMIC DNA]</scope>
    <source>
        <strain evidence="13 14">MW9</strain>
    </source>
</reference>
<dbReference type="Pfam" id="PF02628">
    <property type="entry name" value="COX15-CtaA"/>
    <property type="match status" value="1"/>
</dbReference>
<proteinExistence type="predicted"/>
<keyword evidence="10" id="KW-1015">Disulfide bond</keyword>
<comment type="subcellular location">
    <subcellularLocation>
        <location evidence="1">Membrane</location>
        <topology evidence="1">Multi-pass membrane protein</topology>
    </subcellularLocation>
</comment>
<evidence type="ECO:0000256" key="7">
    <source>
        <dbReference type="ARBA" id="ARBA00023004"/>
    </source>
</evidence>
<evidence type="ECO:0000256" key="1">
    <source>
        <dbReference type="ARBA" id="ARBA00004141"/>
    </source>
</evidence>
<evidence type="ECO:0000256" key="2">
    <source>
        <dbReference type="ARBA" id="ARBA00022475"/>
    </source>
</evidence>
<protein>
    <submittedName>
        <fullName evidence="13">COX15/CtaA family protein</fullName>
    </submittedName>
</protein>
<keyword evidence="3 12" id="KW-0812">Transmembrane</keyword>
<evidence type="ECO:0000256" key="11">
    <source>
        <dbReference type="ARBA" id="ARBA00023444"/>
    </source>
</evidence>
<dbReference type="RefSeq" id="WP_289446144.1">
    <property type="nucleotide sequence ID" value="NZ_JAUCGR010000002.1"/>
</dbReference>
<evidence type="ECO:0000256" key="6">
    <source>
        <dbReference type="ARBA" id="ARBA00023002"/>
    </source>
</evidence>
<feature type="transmembrane region" description="Helical" evidence="12">
    <location>
        <begin position="135"/>
        <end position="155"/>
    </location>
</feature>
<feature type="transmembrane region" description="Helical" evidence="12">
    <location>
        <begin position="250"/>
        <end position="269"/>
    </location>
</feature>
<evidence type="ECO:0000256" key="5">
    <source>
        <dbReference type="ARBA" id="ARBA00022989"/>
    </source>
</evidence>
<keyword evidence="14" id="KW-1185">Reference proteome</keyword>
<feature type="transmembrane region" description="Helical" evidence="12">
    <location>
        <begin position="21"/>
        <end position="41"/>
    </location>
</feature>
<dbReference type="EMBL" id="JAUCGR010000002">
    <property type="protein sequence ID" value="MDM7830936.1"/>
    <property type="molecule type" value="Genomic_DNA"/>
</dbReference>